<dbReference type="Gene3D" id="2.50.20.10">
    <property type="entry name" value="Lipoprotein localisation LolA/LolB/LppX"/>
    <property type="match status" value="1"/>
</dbReference>
<keyword evidence="4" id="KW-1185">Reference proteome</keyword>
<reference evidence="3 4" key="1">
    <citation type="submission" date="2020-01" db="EMBL/GenBank/DDBJ databases">
        <authorList>
            <person name="Chen S."/>
        </authorList>
    </citation>
    <scope>NUCLEOTIDE SEQUENCE [LARGE SCALE GENOMIC DNA]</scope>
    <source>
        <strain evidence="3 4">GS-10</strain>
    </source>
</reference>
<accession>A0A6L8LHE0</accession>
<name>A0A6L8LHE0_9RHOB</name>
<protein>
    <submittedName>
        <fullName evidence="3">Outer membrane lipoprotein carrier protein LolA</fullName>
    </submittedName>
</protein>
<dbReference type="CDD" id="cd16325">
    <property type="entry name" value="LolA"/>
    <property type="match status" value="1"/>
</dbReference>
<evidence type="ECO:0000256" key="2">
    <source>
        <dbReference type="SAM" id="SignalP"/>
    </source>
</evidence>
<evidence type="ECO:0000313" key="4">
    <source>
        <dbReference type="Proteomes" id="UP000479043"/>
    </source>
</evidence>
<dbReference type="PANTHER" id="PTHR35869:SF1">
    <property type="entry name" value="OUTER-MEMBRANE LIPOPROTEIN CARRIER PROTEIN"/>
    <property type="match status" value="1"/>
</dbReference>
<dbReference type="SUPFAM" id="SSF89392">
    <property type="entry name" value="Prokaryotic lipoproteins and lipoprotein localization factors"/>
    <property type="match status" value="1"/>
</dbReference>
<organism evidence="3 4">
    <name type="scientific">Thalassovita mangrovi</name>
    <dbReference type="NCBI Taxonomy" id="2692236"/>
    <lineage>
        <taxon>Bacteria</taxon>
        <taxon>Pseudomonadati</taxon>
        <taxon>Pseudomonadota</taxon>
        <taxon>Alphaproteobacteria</taxon>
        <taxon>Rhodobacterales</taxon>
        <taxon>Roseobacteraceae</taxon>
        <taxon>Thalassovita</taxon>
    </lineage>
</organism>
<dbReference type="EMBL" id="WWEN01000003">
    <property type="protein sequence ID" value="MYM55173.1"/>
    <property type="molecule type" value="Genomic_DNA"/>
</dbReference>
<gene>
    <name evidence="3" type="ORF">GR167_07640</name>
</gene>
<sequence>MIDRRTLFASAAALLAFALPVSAEEISLDDLSAYLNRMKTARANFTQINDDGTISTGTLMLKRPGRMRFEYSGPDNTLVLASSGAVAIYDPKTPDSGPETYPLNQTPLSIILAERVDLAQADMVVGHSYDGTATTITAQDPDHPEYGNLQLVFTDNPVELRQWVVNDDAGGSTTVVLGAMETGIALNNQLFTITRPNLSDKR</sequence>
<evidence type="ECO:0000256" key="1">
    <source>
        <dbReference type="ARBA" id="ARBA00022729"/>
    </source>
</evidence>
<dbReference type="InterPro" id="IPR004564">
    <property type="entry name" value="OM_lipoprot_carrier_LolA-like"/>
</dbReference>
<dbReference type="Pfam" id="PF03548">
    <property type="entry name" value="LolA"/>
    <property type="match status" value="1"/>
</dbReference>
<comment type="caution">
    <text evidence="3">The sequence shown here is derived from an EMBL/GenBank/DDBJ whole genome shotgun (WGS) entry which is preliminary data.</text>
</comment>
<dbReference type="RefSeq" id="WP_160972878.1">
    <property type="nucleotide sequence ID" value="NZ_WWEN01000003.1"/>
</dbReference>
<proteinExistence type="predicted"/>
<dbReference type="PANTHER" id="PTHR35869">
    <property type="entry name" value="OUTER-MEMBRANE LIPOPROTEIN CARRIER PROTEIN"/>
    <property type="match status" value="1"/>
</dbReference>
<keyword evidence="3" id="KW-0449">Lipoprotein</keyword>
<dbReference type="AlphaFoldDB" id="A0A6L8LHE0"/>
<dbReference type="Proteomes" id="UP000479043">
    <property type="component" value="Unassembled WGS sequence"/>
</dbReference>
<evidence type="ECO:0000313" key="3">
    <source>
        <dbReference type="EMBL" id="MYM55173.1"/>
    </source>
</evidence>
<dbReference type="InterPro" id="IPR029046">
    <property type="entry name" value="LolA/LolB/LppX"/>
</dbReference>
<feature type="chain" id="PRO_5026820742" evidence="2">
    <location>
        <begin position="24"/>
        <end position="202"/>
    </location>
</feature>
<keyword evidence="1 2" id="KW-0732">Signal</keyword>
<feature type="signal peptide" evidence="2">
    <location>
        <begin position="1"/>
        <end position="23"/>
    </location>
</feature>